<evidence type="ECO:0000313" key="2">
    <source>
        <dbReference type="EMBL" id="KAJ1202074.1"/>
    </source>
</evidence>
<proteinExistence type="predicted"/>
<dbReference type="AlphaFoldDB" id="A0AAV7VPS2"/>
<organism evidence="2 3">
    <name type="scientific">Pleurodeles waltl</name>
    <name type="common">Iberian ribbed newt</name>
    <dbReference type="NCBI Taxonomy" id="8319"/>
    <lineage>
        <taxon>Eukaryota</taxon>
        <taxon>Metazoa</taxon>
        <taxon>Chordata</taxon>
        <taxon>Craniata</taxon>
        <taxon>Vertebrata</taxon>
        <taxon>Euteleostomi</taxon>
        <taxon>Amphibia</taxon>
        <taxon>Batrachia</taxon>
        <taxon>Caudata</taxon>
        <taxon>Salamandroidea</taxon>
        <taxon>Salamandridae</taxon>
        <taxon>Pleurodelinae</taxon>
        <taxon>Pleurodeles</taxon>
    </lineage>
</organism>
<dbReference type="EMBL" id="JANPWB010000003">
    <property type="protein sequence ID" value="KAJ1202074.1"/>
    <property type="molecule type" value="Genomic_DNA"/>
</dbReference>
<keyword evidence="3" id="KW-1185">Reference proteome</keyword>
<protein>
    <submittedName>
        <fullName evidence="2">Uncharacterized protein</fullName>
    </submittedName>
</protein>
<accession>A0AAV7VPS2</accession>
<comment type="caution">
    <text evidence="2">The sequence shown here is derived from an EMBL/GenBank/DDBJ whole genome shotgun (WGS) entry which is preliminary data.</text>
</comment>
<sequence length="95" mass="10084">MNAPAATRDPAPDLHRTSRPARTPAQAHSSVLGGRSTLGAAPAICRARALNTEEPAALRAPLSQAPTPHSRVRALGCHSLSVFRLTQSRRCLLRS</sequence>
<name>A0AAV7VPS2_PLEWA</name>
<evidence type="ECO:0000256" key="1">
    <source>
        <dbReference type="SAM" id="MobiDB-lite"/>
    </source>
</evidence>
<evidence type="ECO:0000313" key="3">
    <source>
        <dbReference type="Proteomes" id="UP001066276"/>
    </source>
</evidence>
<reference evidence="2" key="1">
    <citation type="journal article" date="2022" name="bioRxiv">
        <title>Sequencing and chromosome-scale assembly of the giantPleurodeles waltlgenome.</title>
        <authorList>
            <person name="Brown T."/>
            <person name="Elewa A."/>
            <person name="Iarovenko S."/>
            <person name="Subramanian E."/>
            <person name="Araus A.J."/>
            <person name="Petzold A."/>
            <person name="Susuki M."/>
            <person name="Suzuki K.-i.T."/>
            <person name="Hayashi T."/>
            <person name="Toyoda A."/>
            <person name="Oliveira C."/>
            <person name="Osipova E."/>
            <person name="Leigh N.D."/>
            <person name="Simon A."/>
            <person name="Yun M.H."/>
        </authorList>
    </citation>
    <scope>NUCLEOTIDE SEQUENCE</scope>
    <source>
        <strain evidence="2">20211129_DDA</strain>
        <tissue evidence="2">Liver</tissue>
    </source>
</reference>
<feature type="region of interest" description="Disordered" evidence="1">
    <location>
        <begin position="1"/>
        <end position="34"/>
    </location>
</feature>
<gene>
    <name evidence="2" type="ORF">NDU88_005877</name>
</gene>
<dbReference type="Proteomes" id="UP001066276">
    <property type="component" value="Chromosome 2_1"/>
</dbReference>